<gene>
    <name evidence="1" type="ORF">GH714_023269</name>
</gene>
<accession>A0A6A6LUE4</accession>
<keyword evidence="2" id="KW-1185">Reference proteome</keyword>
<reference evidence="1 2" key="1">
    <citation type="journal article" date="2020" name="Mol. Plant">
        <title>The Chromosome-Based Rubber Tree Genome Provides New Insights into Spurge Genome Evolution and Rubber Biosynthesis.</title>
        <authorList>
            <person name="Liu J."/>
            <person name="Shi C."/>
            <person name="Shi C.C."/>
            <person name="Li W."/>
            <person name="Zhang Q.J."/>
            <person name="Zhang Y."/>
            <person name="Li K."/>
            <person name="Lu H.F."/>
            <person name="Shi C."/>
            <person name="Zhu S.T."/>
            <person name="Xiao Z.Y."/>
            <person name="Nan H."/>
            <person name="Yue Y."/>
            <person name="Zhu X.G."/>
            <person name="Wu Y."/>
            <person name="Hong X.N."/>
            <person name="Fan G.Y."/>
            <person name="Tong Y."/>
            <person name="Zhang D."/>
            <person name="Mao C.L."/>
            <person name="Liu Y.L."/>
            <person name="Hao S.J."/>
            <person name="Liu W.Q."/>
            <person name="Lv M.Q."/>
            <person name="Zhang H.B."/>
            <person name="Liu Y."/>
            <person name="Hu-Tang G.R."/>
            <person name="Wang J.P."/>
            <person name="Wang J.H."/>
            <person name="Sun Y.H."/>
            <person name="Ni S.B."/>
            <person name="Chen W.B."/>
            <person name="Zhang X.C."/>
            <person name="Jiao Y.N."/>
            <person name="Eichler E.E."/>
            <person name="Li G.H."/>
            <person name="Liu X."/>
            <person name="Gao L.Z."/>
        </authorList>
    </citation>
    <scope>NUCLEOTIDE SEQUENCE [LARGE SCALE GENOMIC DNA]</scope>
    <source>
        <strain evidence="2">cv. GT1</strain>
        <tissue evidence="1">Leaf</tissue>
    </source>
</reference>
<evidence type="ECO:0000313" key="1">
    <source>
        <dbReference type="EMBL" id="KAF2303753.1"/>
    </source>
</evidence>
<evidence type="ECO:0000313" key="2">
    <source>
        <dbReference type="Proteomes" id="UP000467840"/>
    </source>
</evidence>
<dbReference type="Proteomes" id="UP000467840">
    <property type="component" value="Chromosome 16"/>
</dbReference>
<name>A0A6A6LUE4_HEVBR</name>
<organism evidence="1 2">
    <name type="scientific">Hevea brasiliensis</name>
    <name type="common">Para rubber tree</name>
    <name type="synonym">Siphonia brasiliensis</name>
    <dbReference type="NCBI Taxonomy" id="3981"/>
    <lineage>
        <taxon>Eukaryota</taxon>
        <taxon>Viridiplantae</taxon>
        <taxon>Streptophyta</taxon>
        <taxon>Embryophyta</taxon>
        <taxon>Tracheophyta</taxon>
        <taxon>Spermatophyta</taxon>
        <taxon>Magnoliopsida</taxon>
        <taxon>eudicotyledons</taxon>
        <taxon>Gunneridae</taxon>
        <taxon>Pentapetalae</taxon>
        <taxon>rosids</taxon>
        <taxon>fabids</taxon>
        <taxon>Malpighiales</taxon>
        <taxon>Euphorbiaceae</taxon>
        <taxon>Crotonoideae</taxon>
        <taxon>Micrandreae</taxon>
        <taxon>Hevea</taxon>
    </lineage>
</organism>
<comment type="caution">
    <text evidence="1">The sequence shown here is derived from an EMBL/GenBank/DDBJ whole genome shotgun (WGS) entry which is preliminary data.</text>
</comment>
<proteinExistence type="predicted"/>
<sequence>MRGVPGKAELNLAGSSSLNSLIMQFISSDMASGIEMHLIQKALTTLEADDNLVMDSQGQQAAKDHWFTGQWPHTEGNIG</sequence>
<dbReference type="EMBL" id="JAAGAX010000009">
    <property type="protein sequence ID" value="KAF2303753.1"/>
    <property type="molecule type" value="Genomic_DNA"/>
</dbReference>
<dbReference type="AlphaFoldDB" id="A0A6A6LUE4"/>
<protein>
    <submittedName>
        <fullName evidence="1">Uncharacterized protein</fullName>
    </submittedName>
</protein>